<protein>
    <submittedName>
        <fullName evidence="1">BQ5605_C013g07298 protein</fullName>
    </submittedName>
</protein>
<evidence type="ECO:0000313" key="1">
    <source>
        <dbReference type="EMBL" id="SGY15239.1"/>
    </source>
</evidence>
<proteinExistence type="predicted"/>
<reference evidence="1 2" key="1">
    <citation type="submission" date="2016-11" db="EMBL/GenBank/DDBJ databases">
        <authorList>
            <person name="Jaros S."/>
            <person name="Januszkiewicz K."/>
            <person name="Wedrychowicz H."/>
        </authorList>
    </citation>
    <scope>NUCLEOTIDE SEQUENCE [LARGE SCALE GENOMIC DNA]</scope>
</reference>
<keyword evidence="2" id="KW-1185">Reference proteome</keyword>
<organism evidence="1 2">
    <name type="scientific">Microbotryum silenes-dioicae</name>
    <dbReference type="NCBI Taxonomy" id="796604"/>
    <lineage>
        <taxon>Eukaryota</taxon>
        <taxon>Fungi</taxon>
        <taxon>Dikarya</taxon>
        <taxon>Basidiomycota</taxon>
        <taxon>Pucciniomycotina</taxon>
        <taxon>Microbotryomycetes</taxon>
        <taxon>Microbotryales</taxon>
        <taxon>Microbotryaceae</taxon>
        <taxon>Microbotryum</taxon>
    </lineage>
</organism>
<evidence type="ECO:0000313" key="2">
    <source>
        <dbReference type="Proteomes" id="UP000249464"/>
    </source>
</evidence>
<sequence>MPWLMKKRWSHFVLLHQLPRAICKHTHNIFLAFGFPLWPVHEHRSVVVDQHPVAVGCDHDVRSGNVPMKDAAHTLNGPQNNACQRFGRIDDADWFEAVFMERQLHRARLETPRSEGEIRREEVGDDDKVTLAIHVDDVGEPLSILG</sequence>
<name>A0A2X0NVP3_9BASI</name>
<dbReference type="EMBL" id="FQNC01000013">
    <property type="protein sequence ID" value="SGY15239.1"/>
    <property type="molecule type" value="Genomic_DNA"/>
</dbReference>
<accession>A0A2X0NVP3</accession>
<dbReference type="AlphaFoldDB" id="A0A2X0NVP3"/>
<gene>
    <name evidence="1" type="primary">BQ5605_C013g07298</name>
    <name evidence="1" type="ORF">BQ5605_C013G07298</name>
</gene>
<dbReference type="Proteomes" id="UP000249464">
    <property type="component" value="Unassembled WGS sequence"/>
</dbReference>